<keyword evidence="1" id="KW-1133">Transmembrane helix</keyword>
<sequence length="167" mass="19721">MCEKLIELLPVIVGGLIAFIPAYILFKLQVIKERKAKKREKLEEAFKEIIKIEIYIFQIKKFYTYKLRGFSEIEGLEPEEPHFKAESSREHLKMLLSLYSKDFQESIKNFDNEWNNLGLERIDFFNLMEKESKTNISIKAINAGSELMNICENMKCKINNIFENDNI</sequence>
<evidence type="ECO:0000313" key="3">
    <source>
        <dbReference type="Proteomes" id="UP000809273"/>
    </source>
</evidence>
<reference evidence="2" key="1">
    <citation type="journal article" date="2021" name="Environ. Microbiol.">
        <title>Genomic characterization of three novel Desulfobacterota classes expand the metabolic and phylogenetic diversity of the phylum.</title>
        <authorList>
            <person name="Murphy C.L."/>
            <person name="Biggerstaff J."/>
            <person name="Eichhorn A."/>
            <person name="Ewing E."/>
            <person name="Shahan R."/>
            <person name="Soriano D."/>
            <person name="Stewart S."/>
            <person name="VanMol K."/>
            <person name="Walker R."/>
            <person name="Walters P."/>
            <person name="Elshahed M.S."/>
            <person name="Youssef N.H."/>
        </authorList>
    </citation>
    <scope>NUCLEOTIDE SEQUENCE</scope>
    <source>
        <strain evidence="2">Zod_Metabat.24</strain>
    </source>
</reference>
<dbReference type="Proteomes" id="UP000809273">
    <property type="component" value="Unassembled WGS sequence"/>
</dbReference>
<name>A0A9D8K8X4_9DELT</name>
<protein>
    <submittedName>
        <fullName evidence="2">Uncharacterized protein</fullName>
    </submittedName>
</protein>
<dbReference type="AlphaFoldDB" id="A0A9D8K8X4"/>
<feature type="transmembrane region" description="Helical" evidence="1">
    <location>
        <begin position="6"/>
        <end position="26"/>
    </location>
</feature>
<proteinExistence type="predicted"/>
<keyword evidence="1" id="KW-0812">Transmembrane</keyword>
<evidence type="ECO:0000256" key="1">
    <source>
        <dbReference type="SAM" id="Phobius"/>
    </source>
</evidence>
<evidence type="ECO:0000313" key="2">
    <source>
        <dbReference type="EMBL" id="MBN1571656.1"/>
    </source>
</evidence>
<keyword evidence="1" id="KW-0472">Membrane</keyword>
<dbReference type="EMBL" id="JAFGIX010000003">
    <property type="protein sequence ID" value="MBN1571656.1"/>
    <property type="molecule type" value="Genomic_DNA"/>
</dbReference>
<accession>A0A9D8K8X4</accession>
<reference evidence="2" key="2">
    <citation type="submission" date="2021-01" db="EMBL/GenBank/DDBJ databases">
        <authorList>
            <person name="Hahn C.R."/>
            <person name="Youssef N.H."/>
            <person name="Elshahed M."/>
        </authorList>
    </citation>
    <scope>NUCLEOTIDE SEQUENCE</scope>
    <source>
        <strain evidence="2">Zod_Metabat.24</strain>
    </source>
</reference>
<gene>
    <name evidence="2" type="ORF">JW984_00495</name>
</gene>
<comment type="caution">
    <text evidence="2">The sequence shown here is derived from an EMBL/GenBank/DDBJ whole genome shotgun (WGS) entry which is preliminary data.</text>
</comment>
<organism evidence="2 3">
    <name type="scientific">Candidatus Zymogenus saltonus</name>
    <dbReference type="NCBI Taxonomy" id="2844893"/>
    <lineage>
        <taxon>Bacteria</taxon>
        <taxon>Deltaproteobacteria</taxon>
        <taxon>Candidatus Zymogenia</taxon>
        <taxon>Candidatus Zymogeniales</taxon>
        <taxon>Candidatus Zymogenaceae</taxon>
        <taxon>Candidatus Zymogenus</taxon>
    </lineage>
</organism>